<dbReference type="HOGENOM" id="CLU_1687599_0_0_1"/>
<name>U9UXH7_RHIID</name>
<sequence>MILQMNQTYPYVDLWPGFKNLILSLEQYILNKDNKINAGNSSEGLEGNAKNSLEGLEIGATDTERDQSILQQKILYKNRNMDTIAPIFCKLITVIFKFRSQIPSSFSSIWLNHDFCFSFSFDRTLFFTLKSVVLIILFKKIKSIIILPDLRFLNRN</sequence>
<dbReference type="EMBL" id="KI277435">
    <property type="protein sequence ID" value="ESA20311.1"/>
    <property type="molecule type" value="Genomic_DNA"/>
</dbReference>
<gene>
    <name evidence="1" type="ORF">GLOINDRAFT_92425</name>
</gene>
<organism evidence="1">
    <name type="scientific">Rhizophagus irregularis (strain DAOM 181602 / DAOM 197198 / MUCL 43194)</name>
    <name type="common">Arbuscular mycorrhizal fungus</name>
    <name type="synonym">Glomus intraradices</name>
    <dbReference type="NCBI Taxonomy" id="747089"/>
    <lineage>
        <taxon>Eukaryota</taxon>
        <taxon>Fungi</taxon>
        <taxon>Fungi incertae sedis</taxon>
        <taxon>Mucoromycota</taxon>
        <taxon>Glomeromycotina</taxon>
        <taxon>Glomeromycetes</taxon>
        <taxon>Glomerales</taxon>
        <taxon>Glomeraceae</taxon>
        <taxon>Rhizophagus</taxon>
    </lineage>
</organism>
<accession>U9UXH7</accession>
<protein>
    <submittedName>
        <fullName evidence="1">Uncharacterized protein</fullName>
    </submittedName>
</protein>
<evidence type="ECO:0000313" key="1">
    <source>
        <dbReference type="EMBL" id="ESA20311.1"/>
    </source>
</evidence>
<reference evidence="1" key="1">
    <citation type="submission" date="2013-07" db="EMBL/GenBank/DDBJ databases">
        <title>The genome of an arbuscular mycorrhizal fungus provides insights into the evolution of the oldest plant symbiosis.</title>
        <authorList>
            <consortium name="DOE Joint Genome Institute"/>
            <person name="Tisserant E."/>
            <person name="Malbreil M."/>
            <person name="Kuo A."/>
            <person name="Kohler A."/>
            <person name="Symeonidi A."/>
            <person name="Balestrini R."/>
            <person name="Charron P."/>
            <person name="Duensing N."/>
            <person name="Frei-dit-Frey N."/>
            <person name="Gianinazzi-Pearson V."/>
            <person name="Gilbert B."/>
            <person name="Handa Y."/>
            <person name="Hijri M."/>
            <person name="Kaul R."/>
            <person name="Kawaguchi M."/>
            <person name="Krajinski F."/>
            <person name="Lammers P."/>
            <person name="Lapierre D."/>
            <person name="Masclaux F.G."/>
            <person name="Murat C."/>
            <person name="Morin E."/>
            <person name="Ndikumana S."/>
            <person name="Pagni M."/>
            <person name="Petitpierre D."/>
            <person name="Requena N."/>
            <person name="Rosikiewicz P."/>
            <person name="Riley R."/>
            <person name="Saito K."/>
            <person name="San Clemente H."/>
            <person name="Shapiro H."/>
            <person name="van Tuinen D."/>
            <person name="Becard G."/>
            <person name="Bonfante P."/>
            <person name="Paszkowski U."/>
            <person name="Shachar-Hill Y."/>
            <person name="Young J.P."/>
            <person name="Sanders I.R."/>
            <person name="Henrissat B."/>
            <person name="Rensing S.A."/>
            <person name="Grigoriev I.V."/>
            <person name="Corradi N."/>
            <person name="Roux C."/>
            <person name="Martin F."/>
        </authorList>
    </citation>
    <scope>NUCLEOTIDE SEQUENCE</scope>
    <source>
        <strain evidence="1">DAOM 197198</strain>
    </source>
</reference>
<dbReference type="AlphaFoldDB" id="U9UXH7"/>
<proteinExistence type="predicted"/>